<dbReference type="RefSeq" id="WP_147180487.1">
    <property type="nucleotide sequence ID" value="NZ_BJZP01000010.1"/>
</dbReference>
<comment type="caution">
    <text evidence="4">The sequence shown here is derived from an EMBL/GenBank/DDBJ whole genome shotgun (WGS) entry which is preliminary data.</text>
</comment>
<proteinExistence type="predicted"/>
<dbReference type="OrthoDB" id="9792663at2"/>
<dbReference type="PANTHER" id="PTHR10584:SF166">
    <property type="entry name" value="RIBOKINASE"/>
    <property type="match status" value="1"/>
</dbReference>
<evidence type="ECO:0000256" key="1">
    <source>
        <dbReference type="ARBA" id="ARBA00022679"/>
    </source>
</evidence>
<name>A0A512HJ89_9HYPH</name>
<organism evidence="4 5">
    <name type="scientific">Ciceribacter naphthalenivorans</name>
    <dbReference type="NCBI Taxonomy" id="1118451"/>
    <lineage>
        <taxon>Bacteria</taxon>
        <taxon>Pseudomonadati</taxon>
        <taxon>Pseudomonadota</taxon>
        <taxon>Alphaproteobacteria</taxon>
        <taxon>Hyphomicrobiales</taxon>
        <taxon>Rhizobiaceae</taxon>
        <taxon>Ciceribacter</taxon>
    </lineage>
</organism>
<dbReference type="PANTHER" id="PTHR10584">
    <property type="entry name" value="SUGAR KINASE"/>
    <property type="match status" value="1"/>
</dbReference>
<dbReference type="SUPFAM" id="SSF53613">
    <property type="entry name" value="Ribokinase-like"/>
    <property type="match status" value="1"/>
</dbReference>
<gene>
    <name evidence="4" type="ORF">RNA01_24480</name>
</gene>
<dbReference type="AlphaFoldDB" id="A0A512HJ89"/>
<evidence type="ECO:0000256" key="2">
    <source>
        <dbReference type="ARBA" id="ARBA00022777"/>
    </source>
</evidence>
<dbReference type="Pfam" id="PF00294">
    <property type="entry name" value="PfkB"/>
    <property type="match status" value="1"/>
</dbReference>
<dbReference type="EMBL" id="BJZP01000010">
    <property type="protein sequence ID" value="GEO85516.1"/>
    <property type="molecule type" value="Genomic_DNA"/>
</dbReference>
<keyword evidence="5" id="KW-1185">Reference proteome</keyword>
<keyword evidence="1" id="KW-0808">Transferase</keyword>
<sequence length="287" mass="30821">MRTSLTAASGSIIVIGHINHDRIWRLNGPLRSGARISWSDRRVRLGGGGYYTARRLMDLGHSASLVATLRDDRLGRWALDALTARHFDLTHVDIAKGETECADILLEPNGERTILSSQKRISRSFSLSAPIKGEAFYVNGAHLCDNIVQSLDKARLVVSQFPLGNPTPRPADVMVGSKADFPGQGLEEIWQAASRIGGSRLKQLALTDGPHEITLFDGGKRQDVHIPHPVSTGDTIGAGDSFSAAILHALIGGAGLAEAAQWAGDATARWLLQRDAIAGTDWADEPA</sequence>
<dbReference type="InterPro" id="IPR029056">
    <property type="entry name" value="Ribokinase-like"/>
</dbReference>
<feature type="domain" description="Carbohydrate kinase PfkB" evidence="3">
    <location>
        <begin position="179"/>
        <end position="273"/>
    </location>
</feature>
<dbReference type="PROSITE" id="PS00584">
    <property type="entry name" value="PFKB_KINASES_2"/>
    <property type="match status" value="1"/>
</dbReference>
<dbReference type="Proteomes" id="UP000321717">
    <property type="component" value="Unassembled WGS sequence"/>
</dbReference>
<dbReference type="InterPro" id="IPR002173">
    <property type="entry name" value="Carboh/pur_kinase_PfkB_CS"/>
</dbReference>
<evidence type="ECO:0000313" key="4">
    <source>
        <dbReference type="EMBL" id="GEO85516.1"/>
    </source>
</evidence>
<keyword evidence="2 4" id="KW-0418">Kinase</keyword>
<protein>
    <submittedName>
        <fullName evidence="4">Ribokinase</fullName>
    </submittedName>
</protein>
<dbReference type="InterPro" id="IPR011611">
    <property type="entry name" value="PfkB_dom"/>
</dbReference>
<accession>A0A512HJ89</accession>
<dbReference type="Gene3D" id="3.40.1190.20">
    <property type="match status" value="1"/>
</dbReference>
<dbReference type="GO" id="GO:0016301">
    <property type="term" value="F:kinase activity"/>
    <property type="evidence" value="ECO:0007669"/>
    <property type="project" value="UniProtKB-KW"/>
</dbReference>
<evidence type="ECO:0000259" key="3">
    <source>
        <dbReference type="Pfam" id="PF00294"/>
    </source>
</evidence>
<reference evidence="4 5" key="1">
    <citation type="submission" date="2019-07" db="EMBL/GenBank/DDBJ databases">
        <title>Whole genome shotgun sequence of Rhizobium naphthalenivorans NBRC 107585.</title>
        <authorList>
            <person name="Hosoyama A."/>
            <person name="Uohara A."/>
            <person name="Ohji S."/>
            <person name="Ichikawa N."/>
        </authorList>
    </citation>
    <scope>NUCLEOTIDE SEQUENCE [LARGE SCALE GENOMIC DNA]</scope>
    <source>
        <strain evidence="4 5">NBRC 107585</strain>
    </source>
</reference>
<evidence type="ECO:0000313" key="5">
    <source>
        <dbReference type="Proteomes" id="UP000321717"/>
    </source>
</evidence>